<dbReference type="GO" id="GO:0006508">
    <property type="term" value="P:proteolysis"/>
    <property type="evidence" value="ECO:0007669"/>
    <property type="project" value="UniProtKB-KW"/>
</dbReference>
<dbReference type="InterPro" id="IPR018114">
    <property type="entry name" value="TRYPSIN_HIS"/>
</dbReference>
<dbReference type="FunFam" id="2.40.10.10:FF:000002">
    <property type="entry name" value="Transmembrane protease serine"/>
    <property type="match status" value="1"/>
</dbReference>
<protein>
    <submittedName>
        <fullName evidence="4">Serine protease</fullName>
    </submittedName>
</protein>
<organism evidence="4 5">
    <name type="scientific">Myxococcus xanthus</name>
    <dbReference type="NCBI Taxonomy" id="34"/>
    <lineage>
        <taxon>Bacteria</taxon>
        <taxon>Pseudomonadati</taxon>
        <taxon>Myxococcota</taxon>
        <taxon>Myxococcia</taxon>
        <taxon>Myxococcales</taxon>
        <taxon>Cystobacterineae</taxon>
        <taxon>Myxococcaceae</taxon>
        <taxon>Myxococcus</taxon>
    </lineage>
</organism>
<dbReference type="RefSeq" id="WP_171442600.1">
    <property type="nucleotide sequence ID" value="NZ_JABFNS010000054.1"/>
</dbReference>
<dbReference type="PANTHER" id="PTHR24252">
    <property type="entry name" value="ACROSIN-RELATED"/>
    <property type="match status" value="1"/>
</dbReference>
<dbReference type="Proteomes" id="UP000533080">
    <property type="component" value="Unassembled WGS sequence"/>
</dbReference>
<dbReference type="PROSITE" id="PS00134">
    <property type="entry name" value="TRYPSIN_HIS"/>
    <property type="match status" value="1"/>
</dbReference>
<dbReference type="InterPro" id="IPR033116">
    <property type="entry name" value="TRYPSIN_SER"/>
</dbReference>
<dbReference type="PANTHER" id="PTHR24252:SF10">
    <property type="entry name" value="SERINE PROTEASE 56"/>
    <property type="match status" value="1"/>
</dbReference>
<dbReference type="Pfam" id="PF00089">
    <property type="entry name" value="Trypsin"/>
    <property type="match status" value="2"/>
</dbReference>
<dbReference type="Gene3D" id="2.40.10.10">
    <property type="entry name" value="Trypsin-like serine proteases"/>
    <property type="match status" value="3"/>
</dbReference>
<keyword evidence="2" id="KW-0720">Serine protease</keyword>
<dbReference type="InterPro" id="IPR001254">
    <property type="entry name" value="Trypsin_dom"/>
</dbReference>
<dbReference type="InterPro" id="IPR001314">
    <property type="entry name" value="Peptidase_S1A"/>
</dbReference>
<evidence type="ECO:0000259" key="3">
    <source>
        <dbReference type="PROSITE" id="PS50240"/>
    </source>
</evidence>
<sequence>MSHGMWLAVGMCRMSNEGALRFVSGVIVAVSLLGCGGPELERQDAEATGRMDQAIVGGVEARPGSHPWIVSLQQYNNHFCGGSLIRVGNKEESDIVVTAAHCVYDGTSGLTVVAGAHDFNRPSSSQQVVAARKTAYHPAYDPDTMANDVAVVVLDKPIKFTSMVQPVCLPEDSFSVSGAPCGKSSVVMRPNLIAQSPLAETSLNPVGLSSVGADVPDGTMMVTAGWGHTREGEYDTSSILMQVWVPAVNAETLKTAYKKAGMTIDPSVMLGAGYMSGGKDSCQGDSGGPLVAQAGGGYVLYGITSFGVGCARAGLPGVYARVSEFRSWINTQVIINSRSRY</sequence>
<proteinExistence type="predicted"/>
<evidence type="ECO:0000256" key="1">
    <source>
        <dbReference type="ARBA" id="ARBA00023157"/>
    </source>
</evidence>
<dbReference type="InterPro" id="IPR043504">
    <property type="entry name" value="Peptidase_S1_PA_chymotrypsin"/>
</dbReference>
<comment type="caution">
    <text evidence="4">The sequence shown here is derived from an EMBL/GenBank/DDBJ whole genome shotgun (WGS) entry which is preliminary data.</text>
</comment>
<dbReference type="PROSITE" id="PS50240">
    <property type="entry name" value="TRYPSIN_DOM"/>
    <property type="match status" value="1"/>
</dbReference>
<keyword evidence="2 4" id="KW-0645">Protease</keyword>
<feature type="domain" description="Peptidase S1" evidence="3">
    <location>
        <begin position="55"/>
        <end position="334"/>
    </location>
</feature>
<dbReference type="InterPro" id="IPR009003">
    <property type="entry name" value="Peptidase_S1_PA"/>
</dbReference>
<dbReference type="SMART" id="SM00020">
    <property type="entry name" value="Tryp_SPc"/>
    <property type="match status" value="1"/>
</dbReference>
<dbReference type="GO" id="GO:0004252">
    <property type="term" value="F:serine-type endopeptidase activity"/>
    <property type="evidence" value="ECO:0007669"/>
    <property type="project" value="InterPro"/>
</dbReference>
<dbReference type="PROSITE" id="PS00135">
    <property type="entry name" value="TRYPSIN_SER"/>
    <property type="match status" value="1"/>
</dbReference>
<dbReference type="AlphaFoldDB" id="A0A7Y4MRW7"/>
<dbReference type="PRINTS" id="PR00722">
    <property type="entry name" value="CHYMOTRYPSIN"/>
</dbReference>
<name>A0A7Y4MRW7_MYXXA</name>
<keyword evidence="2" id="KW-0378">Hydrolase</keyword>
<gene>
    <name evidence="4" type="ORF">HNV28_19165</name>
</gene>
<evidence type="ECO:0000313" key="4">
    <source>
        <dbReference type="EMBL" id="NOJ80426.1"/>
    </source>
</evidence>
<dbReference type="SUPFAM" id="SSF50494">
    <property type="entry name" value="Trypsin-like serine proteases"/>
    <property type="match status" value="1"/>
</dbReference>
<keyword evidence="1" id="KW-1015">Disulfide bond</keyword>
<evidence type="ECO:0000256" key="2">
    <source>
        <dbReference type="RuleBase" id="RU363034"/>
    </source>
</evidence>
<dbReference type="CDD" id="cd00190">
    <property type="entry name" value="Tryp_SPc"/>
    <property type="match status" value="1"/>
</dbReference>
<accession>A0A7Y4MRW7</accession>
<evidence type="ECO:0000313" key="5">
    <source>
        <dbReference type="Proteomes" id="UP000533080"/>
    </source>
</evidence>
<reference evidence="4 5" key="1">
    <citation type="submission" date="2020-05" db="EMBL/GenBank/DDBJ databases">
        <authorList>
            <person name="Whitworth D."/>
        </authorList>
    </citation>
    <scope>NUCLEOTIDE SEQUENCE [LARGE SCALE GENOMIC DNA]</scope>
    <source>
        <strain evidence="4 5">AM005</strain>
    </source>
</reference>
<dbReference type="EMBL" id="JABFNT010000058">
    <property type="protein sequence ID" value="NOJ80426.1"/>
    <property type="molecule type" value="Genomic_DNA"/>
</dbReference>
<dbReference type="FunFam" id="2.40.10.10:FF:000068">
    <property type="entry name" value="transmembrane protease serine 2"/>
    <property type="match status" value="1"/>
</dbReference>